<accession>A0ABN9X184</accession>
<dbReference type="EMBL" id="CAUYUJ010019611">
    <property type="protein sequence ID" value="CAK0892405.1"/>
    <property type="molecule type" value="Genomic_DNA"/>
</dbReference>
<organism evidence="2 3">
    <name type="scientific">Prorocentrum cordatum</name>
    <dbReference type="NCBI Taxonomy" id="2364126"/>
    <lineage>
        <taxon>Eukaryota</taxon>
        <taxon>Sar</taxon>
        <taxon>Alveolata</taxon>
        <taxon>Dinophyceae</taxon>
        <taxon>Prorocentrales</taxon>
        <taxon>Prorocentraceae</taxon>
        <taxon>Prorocentrum</taxon>
    </lineage>
</organism>
<sequence length="108" mass="11776">MRAAVIALFSIRCRRDQMLSTTTTTSSSSSSSSSSAVGRPAVLFHYPHSCVVAQLAERLPRCAPHRERRRPLPGRRRRSAWTAPGASEVGPTAPSLWGGVEKGLWFVT</sequence>
<feature type="compositionally biased region" description="Basic residues" evidence="1">
    <location>
        <begin position="66"/>
        <end position="79"/>
    </location>
</feature>
<reference evidence="2" key="1">
    <citation type="submission" date="2023-10" db="EMBL/GenBank/DDBJ databases">
        <authorList>
            <person name="Chen Y."/>
            <person name="Shah S."/>
            <person name="Dougan E. K."/>
            <person name="Thang M."/>
            <person name="Chan C."/>
        </authorList>
    </citation>
    <scope>NUCLEOTIDE SEQUENCE [LARGE SCALE GENOMIC DNA]</scope>
</reference>
<gene>
    <name evidence="2" type="ORF">PCOR1329_LOCUS72072</name>
</gene>
<evidence type="ECO:0000256" key="1">
    <source>
        <dbReference type="SAM" id="MobiDB-lite"/>
    </source>
</evidence>
<dbReference type="Proteomes" id="UP001189429">
    <property type="component" value="Unassembled WGS sequence"/>
</dbReference>
<evidence type="ECO:0000313" key="3">
    <source>
        <dbReference type="Proteomes" id="UP001189429"/>
    </source>
</evidence>
<evidence type="ECO:0000313" key="2">
    <source>
        <dbReference type="EMBL" id="CAK0892405.1"/>
    </source>
</evidence>
<name>A0ABN9X184_9DINO</name>
<comment type="caution">
    <text evidence="2">The sequence shown here is derived from an EMBL/GenBank/DDBJ whole genome shotgun (WGS) entry which is preliminary data.</text>
</comment>
<keyword evidence="3" id="KW-1185">Reference proteome</keyword>
<protein>
    <submittedName>
        <fullName evidence="2">Uncharacterized protein</fullName>
    </submittedName>
</protein>
<feature type="region of interest" description="Disordered" evidence="1">
    <location>
        <begin position="64"/>
        <end position="93"/>
    </location>
</feature>
<proteinExistence type="predicted"/>